<reference evidence="2" key="2">
    <citation type="journal article" date="2015" name="Fish Shellfish Immunol.">
        <title>Early steps in the European eel (Anguilla anguilla)-Vibrio vulnificus interaction in the gills: Role of the RtxA13 toxin.</title>
        <authorList>
            <person name="Callol A."/>
            <person name="Pajuelo D."/>
            <person name="Ebbesson L."/>
            <person name="Teles M."/>
            <person name="MacKenzie S."/>
            <person name="Amaro C."/>
        </authorList>
    </citation>
    <scope>NUCLEOTIDE SEQUENCE</scope>
</reference>
<feature type="region of interest" description="Disordered" evidence="1">
    <location>
        <begin position="1"/>
        <end position="24"/>
    </location>
</feature>
<name>A0A0E9XLE8_ANGAN</name>
<evidence type="ECO:0000313" key="2">
    <source>
        <dbReference type="EMBL" id="JAI02524.1"/>
    </source>
</evidence>
<sequence length="45" mass="4777">MEPFSRGKSYPTAMERGGGPGGGRGVMETTAFLVFNNNNTINPLC</sequence>
<accession>A0A0E9XLE8</accession>
<evidence type="ECO:0000256" key="1">
    <source>
        <dbReference type="SAM" id="MobiDB-lite"/>
    </source>
</evidence>
<organism evidence="2">
    <name type="scientific">Anguilla anguilla</name>
    <name type="common">European freshwater eel</name>
    <name type="synonym">Muraena anguilla</name>
    <dbReference type="NCBI Taxonomy" id="7936"/>
    <lineage>
        <taxon>Eukaryota</taxon>
        <taxon>Metazoa</taxon>
        <taxon>Chordata</taxon>
        <taxon>Craniata</taxon>
        <taxon>Vertebrata</taxon>
        <taxon>Euteleostomi</taxon>
        <taxon>Actinopterygii</taxon>
        <taxon>Neopterygii</taxon>
        <taxon>Teleostei</taxon>
        <taxon>Anguilliformes</taxon>
        <taxon>Anguillidae</taxon>
        <taxon>Anguilla</taxon>
    </lineage>
</organism>
<protein>
    <submittedName>
        <fullName evidence="2">Uncharacterized protein</fullName>
    </submittedName>
</protein>
<proteinExistence type="predicted"/>
<reference evidence="2" key="1">
    <citation type="submission" date="2014-11" db="EMBL/GenBank/DDBJ databases">
        <authorList>
            <person name="Amaro Gonzalez C."/>
        </authorList>
    </citation>
    <scope>NUCLEOTIDE SEQUENCE</scope>
</reference>
<dbReference type="AlphaFoldDB" id="A0A0E9XLE8"/>
<dbReference type="EMBL" id="GBXM01006054">
    <property type="protein sequence ID" value="JAI02524.1"/>
    <property type="molecule type" value="Transcribed_RNA"/>
</dbReference>